<protein>
    <submittedName>
        <fullName evidence="1">Uncharacterized protein</fullName>
    </submittedName>
</protein>
<accession>A0A175QBM0</accession>
<dbReference type="PATRIC" id="fig|401562.3.peg.1705"/>
<proteinExistence type="predicted"/>
<gene>
    <name evidence="1" type="ORF">NS226_23820</name>
</gene>
<dbReference type="EMBL" id="LDPZ01000211">
    <property type="protein sequence ID" value="KTQ67569.1"/>
    <property type="molecule type" value="Genomic_DNA"/>
</dbReference>
<evidence type="ECO:0000313" key="2">
    <source>
        <dbReference type="Proteomes" id="UP000078272"/>
    </source>
</evidence>
<sequence>MPVKRMGSKATFLATVARLGPDLFADQVAQDHQTLFGATVFRLMQVKLHQAMKHAHIGMTL</sequence>
<comment type="caution">
    <text evidence="1">The sequence shown here is derived from an EMBL/GenBank/DDBJ whole genome shotgun (WGS) entry which is preliminary data.</text>
</comment>
<dbReference type="Proteomes" id="UP000078272">
    <property type="component" value="Unassembled WGS sequence"/>
</dbReference>
<name>A0A175QBM0_9HYPH</name>
<evidence type="ECO:0000313" key="1">
    <source>
        <dbReference type="EMBL" id="KTQ67569.1"/>
    </source>
</evidence>
<reference evidence="1 2" key="1">
    <citation type="journal article" date="2016" name="Front. Microbiol.">
        <title>Genomic Resource of Rice Seed Associated Bacteria.</title>
        <authorList>
            <person name="Midha S."/>
            <person name="Bansal K."/>
            <person name="Sharma S."/>
            <person name="Kumar N."/>
            <person name="Patil P.P."/>
            <person name="Chaudhry V."/>
            <person name="Patil P.B."/>
        </authorList>
    </citation>
    <scope>NUCLEOTIDE SEQUENCE [LARGE SCALE GENOMIC DNA]</scope>
    <source>
        <strain evidence="1 2">NS226</strain>
    </source>
</reference>
<organism evidence="1 2">
    <name type="scientific">Aureimonas ureilytica</name>
    <dbReference type="NCBI Taxonomy" id="401562"/>
    <lineage>
        <taxon>Bacteria</taxon>
        <taxon>Pseudomonadati</taxon>
        <taxon>Pseudomonadota</taxon>
        <taxon>Alphaproteobacteria</taxon>
        <taxon>Hyphomicrobiales</taxon>
        <taxon>Aurantimonadaceae</taxon>
        <taxon>Aureimonas</taxon>
    </lineage>
</organism>
<dbReference type="AlphaFoldDB" id="A0A175QBM0"/>